<dbReference type="InterPro" id="IPR000595">
    <property type="entry name" value="cNMP-bd_dom"/>
</dbReference>
<protein>
    <recommendedName>
        <fullName evidence="2">Cyclic nucleotide-binding domain-containing protein</fullName>
    </recommendedName>
</protein>
<feature type="region of interest" description="Disordered" evidence="1">
    <location>
        <begin position="579"/>
        <end position="619"/>
    </location>
</feature>
<feature type="compositionally biased region" description="Basic and acidic residues" evidence="1">
    <location>
        <begin position="579"/>
        <end position="590"/>
    </location>
</feature>
<evidence type="ECO:0000259" key="2">
    <source>
        <dbReference type="PROSITE" id="PS50042"/>
    </source>
</evidence>
<feature type="domain" description="Cyclic nucleotide-binding" evidence="2">
    <location>
        <begin position="264"/>
        <end position="361"/>
    </location>
</feature>
<dbReference type="EMBL" id="LGRX02008709">
    <property type="protein sequence ID" value="KAK3272933.1"/>
    <property type="molecule type" value="Genomic_DNA"/>
</dbReference>
<comment type="caution">
    <text evidence="3">The sequence shown here is derived from an EMBL/GenBank/DDBJ whole genome shotgun (WGS) entry which is preliminary data.</text>
</comment>
<dbReference type="SUPFAM" id="SSF51206">
    <property type="entry name" value="cAMP-binding domain-like"/>
    <property type="match status" value="2"/>
</dbReference>
<reference evidence="3 4" key="1">
    <citation type="journal article" date="2015" name="Genome Biol. Evol.">
        <title>Comparative Genomics of a Bacterivorous Green Alga Reveals Evolutionary Causalities and Consequences of Phago-Mixotrophic Mode of Nutrition.</title>
        <authorList>
            <person name="Burns J.A."/>
            <person name="Paasch A."/>
            <person name="Narechania A."/>
            <person name="Kim E."/>
        </authorList>
    </citation>
    <scope>NUCLEOTIDE SEQUENCE [LARGE SCALE GENOMIC DNA]</scope>
    <source>
        <strain evidence="3 4">PLY_AMNH</strain>
    </source>
</reference>
<feature type="non-terminal residue" evidence="3">
    <location>
        <position position="1"/>
    </location>
</feature>
<organism evidence="3 4">
    <name type="scientific">Cymbomonas tetramitiformis</name>
    <dbReference type="NCBI Taxonomy" id="36881"/>
    <lineage>
        <taxon>Eukaryota</taxon>
        <taxon>Viridiplantae</taxon>
        <taxon>Chlorophyta</taxon>
        <taxon>Pyramimonadophyceae</taxon>
        <taxon>Pyramimonadales</taxon>
        <taxon>Pyramimonadaceae</taxon>
        <taxon>Cymbomonas</taxon>
    </lineage>
</organism>
<dbReference type="Gene3D" id="2.60.120.10">
    <property type="entry name" value="Jelly Rolls"/>
    <property type="match status" value="2"/>
</dbReference>
<dbReference type="PANTHER" id="PTHR23011:SF28">
    <property type="entry name" value="CYCLIC NUCLEOTIDE-BINDING DOMAIN CONTAINING PROTEIN"/>
    <property type="match status" value="1"/>
</dbReference>
<dbReference type="InterPro" id="IPR018490">
    <property type="entry name" value="cNMP-bd_dom_sf"/>
</dbReference>
<evidence type="ECO:0000313" key="4">
    <source>
        <dbReference type="Proteomes" id="UP001190700"/>
    </source>
</evidence>
<dbReference type="CDD" id="cd00038">
    <property type="entry name" value="CAP_ED"/>
    <property type="match status" value="2"/>
</dbReference>
<accession>A0AAE0G7Z9</accession>
<dbReference type="Proteomes" id="UP001190700">
    <property type="component" value="Unassembled WGS sequence"/>
</dbReference>
<feature type="compositionally biased region" description="Basic and acidic residues" evidence="1">
    <location>
        <begin position="1"/>
        <end position="15"/>
    </location>
</feature>
<feature type="compositionally biased region" description="Low complexity" evidence="1">
    <location>
        <begin position="593"/>
        <end position="604"/>
    </location>
</feature>
<keyword evidence="4" id="KW-1185">Reference proteome</keyword>
<evidence type="ECO:0000313" key="3">
    <source>
        <dbReference type="EMBL" id="KAK3272933.1"/>
    </source>
</evidence>
<feature type="domain" description="Cyclic nucleotide-binding" evidence="2">
    <location>
        <begin position="135"/>
        <end position="261"/>
    </location>
</feature>
<dbReference type="AlphaFoldDB" id="A0AAE0G7Z9"/>
<name>A0AAE0G7Z9_9CHLO</name>
<dbReference type="SMART" id="SM00100">
    <property type="entry name" value="cNMP"/>
    <property type="match status" value="2"/>
</dbReference>
<dbReference type="PANTHER" id="PTHR23011">
    <property type="entry name" value="CYCLIC NUCLEOTIDE-BINDING DOMAIN CONTAINING PROTEIN"/>
    <property type="match status" value="1"/>
</dbReference>
<evidence type="ECO:0000256" key="1">
    <source>
        <dbReference type="SAM" id="MobiDB-lite"/>
    </source>
</evidence>
<gene>
    <name evidence="3" type="ORF">CYMTET_18800</name>
</gene>
<sequence>RSVLEEHDSRRKTEAAKAAAEADELLSKASEAGELAKPELQQMEARELHSKMFFDKSVDKAERRERQMVRMLTTWWQGDISKPFLAWYLLVQNNKKMTSNQGLVKHWLHILSKDPAERTLQDIRDLLQATRGVKFFRDLPHDACLDLCRQMSWKIHNDNEVVFRKGDRGEHAYIILAGAVKVWKGYYKSDEDHHEDDLLAVYHTGESFGEISLIQDNEIRRATVVADGDSFFLTFSRGAYKQALAHSFEMAATGKVDFLCRVPHFRDCSFLTLRSLVPLLEYENYHFQDAILQQHRPPACLFFVVSGTVNFVVSRIVAGSEGPHRICLGSLGPGTFFGLTSALLRVPQPFTVECAEPVQCLRCIGSEFFTRLDKKTYEVLDQAARDYPGERAQQVTLAKEVQWQQLKQHCVKLEAPSIPFVEWDNPKTDWKFKWSSTVDPGPPLAQPTRSFDPPVRTNAPSQFAEQEIVLDCRVGLEEEEDALQQAVLLIATLEPSDHYACLSPSLVDAVFLAWAQVVEDLGPKMRQHIHRIRYSTTCFMILLETSEVVKNQGVEEQAFLACRLGSRLQQAKEAAIKADRQKKELQRTEDLAEPASPSAAKAASTKQVVQLGEGKKPRMSMNRMLQAKTRSVGLLIDQPNTRNQKWKMRTKELIKSHRQPPAEVKASTETNFSMLPVLRCVLALGDVFLSVTKKGHFITQISGRALDTSWRMLDCVRRTQLYNQVSIPPDHAFMYFCPAIAELLYQRCVFRRFVAVDEGTIPRERLQLLRDRYKSINEATTKVLFEPASKQARSDTQAAQFLSPLAAGAPTRHQGRGIAWCHWPQEISILDTMRLV</sequence>
<feature type="region of interest" description="Disordered" evidence="1">
    <location>
        <begin position="1"/>
        <end position="23"/>
    </location>
</feature>
<dbReference type="Pfam" id="PF00027">
    <property type="entry name" value="cNMP_binding"/>
    <property type="match status" value="2"/>
</dbReference>
<proteinExistence type="predicted"/>
<dbReference type="InterPro" id="IPR014710">
    <property type="entry name" value="RmlC-like_jellyroll"/>
</dbReference>
<dbReference type="PROSITE" id="PS50042">
    <property type="entry name" value="CNMP_BINDING_3"/>
    <property type="match status" value="2"/>
</dbReference>